<name>A0AA36FTH5_9BILA</name>
<evidence type="ECO:0000313" key="1">
    <source>
        <dbReference type="EMBL" id="CAJ0566408.1"/>
    </source>
</evidence>
<accession>A0AA36FTH5</accession>
<dbReference type="Proteomes" id="UP001177023">
    <property type="component" value="Unassembled WGS sequence"/>
</dbReference>
<protein>
    <submittedName>
        <fullName evidence="1">Uncharacterized protein</fullName>
    </submittedName>
</protein>
<dbReference type="EMBL" id="CATQJA010001231">
    <property type="protein sequence ID" value="CAJ0566408.1"/>
    <property type="molecule type" value="Genomic_DNA"/>
</dbReference>
<organism evidence="1 2">
    <name type="scientific">Mesorhabditis spiculigera</name>
    <dbReference type="NCBI Taxonomy" id="96644"/>
    <lineage>
        <taxon>Eukaryota</taxon>
        <taxon>Metazoa</taxon>
        <taxon>Ecdysozoa</taxon>
        <taxon>Nematoda</taxon>
        <taxon>Chromadorea</taxon>
        <taxon>Rhabditida</taxon>
        <taxon>Rhabditina</taxon>
        <taxon>Rhabditomorpha</taxon>
        <taxon>Rhabditoidea</taxon>
        <taxon>Rhabditidae</taxon>
        <taxon>Mesorhabditinae</taxon>
        <taxon>Mesorhabditis</taxon>
    </lineage>
</organism>
<comment type="caution">
    <text evidence="1">The sequence shown here is derived from an EMBL/GenBank/DDBJ whole genome shotgun (WGS) entry which is preliminary data.</text>
</comment>
<gene>
    <name evidence="1" type="ORF">MSPICULIGERA_LOCUS5013</name>
</gene>
<proteinExistence type="predicted"/>
<dbReference type="AlphaFoldDB" id="A0AA36FTH5"/>
<reference evidence="1" key="1">
    <citation type="submission" date="2023-06" db="EMBL/GenBank/DDBJ databases">
        <authorList>
            <person name="Delattre M."/>
        </authorList>
    </citation>
    <scope>NUCLEOTIDE SEQUENCE</scope>
    <source>
        <strain evidence="1">AF72</strain>
    </source>
</reference>
<keyword evidence="2" id="KW-1185">Reference proteome</keyword>
<evidence type="ECO:0000313" key="2">
    <source>
        <dbReference type="Proteomes" id="UP001177023"/>
    </source>
</evidence>
<feature type="non-terminal residue" evidence="1">
    <location>
        <position position="90"/>
    </location>
</feature>
<sequence>MPLILRASDGEALLAYRDDVDDCLYLIPEDAKEKLREECIEFNQYNKGATKMDLLTDSIWRPEGYRLSPWRRGAGRDPRGITYPSELSLF</sequence>